<dbReference type="GO" id="GO:0047617">
    <property type="term" value="F:fatty acyl-CoA hydrolase activity"/>
    <property type="evidence" value="ECO:0007669"/>
    <property type="project" value="UniProtKB-EC"/>
</dbReference>
<dbReference type="EMBL" id="JBHSAQ010000002">
    <property type="protein sequence ID" value="MFC3957545.1"/>
    <property type="molecule type" value="Genomic_DNA"/>
</dbReference>
<dbReference type="InterPro" id="IPR006683">
    <property type="entry name" value="Thioestr_dom"/>
</dbReference>
<sequence length="145" mass="15817">MPTLLDTRIRNRFPVEPHHANSLGTLHGGNLMRWLDEVATMSATRFAGEACVTAGVTELAFERPLHVGDTALVEAYVYDAGETSADVALRAWREDPRTGDTERTTASAFTFVAIDESGETVPVPDLTVETDDGERLRERAVSAVE</sequence>
<dbReference type="SUPFAM" id="SSF54637">
    <property type="entry name" value="Thioesterase/thiol ester dehydrase-isomerase"/>
    <property type="match status" value="1"/>
</dbReference>
<evidence type="ECO:0000256" key="1">
    <source>
        <dbReference type="ARBA" id="ARBA00022801"/>
    </source>
</evidence>
<dbReference type="AlphaFoldDB" id="A0ABD5NL69"/>
<evidence type="ECO:0000259" key="2">
    <source>
        <dbReference type="PROSITE" id="PS51770"/>
    </source>
</evidence>
<dbReference type="Proteomes" id="UP001595846">
    <property type="component" value="Unassembled WGS sequence"/>
</dbReference>
<proteinExistence type="predicted"/>
<organism evidence="3 4">
    <name type="scientific">Halovivax cerinus</name>
    <dbReference type="NCBI Taxonomy" id="1487865"/>
    <lineage>
        <taxon>Archaea</taxon>
        <taxon>Methanobacteriati</taxon>
        <taxon>Methanobacteriota</taxon>
        <taxon>Stenosarchaea group</taxon>
        <taxon>Halobacteria</taxon>
        <taxon>Halobacteriales</taxon>
        <taxon>Natrialbaceae</taxon>
        <taxon>Halovivax</taxon>
    </lineage>
</organism>
<dbReference type="PANTHER" id="PTHR11049:SF24">
    <property type="entry name" value="CYTOSOLIC ACYL COENZYME A THIOESTER HYDROLASE"/>
    <property type="match status" value="1"/>
</dbReference>
<dbReference type="GeneID" id="73902911"/>
<keyword evidence="1 3" id="KW-0378">Hydrolase</keyword>
<protein>
    <submittedName>
        <fullName evidence="3">Acyl-CoA thioesterase</fullName>
        <ecNumber evidence="3">3.1.2.20</ecNumber>
    </submittedName>
</protein>
<feature type="domain" description="HotDog ACOT-type" evidence="2">
    <location>
        <begin position="5"/>
        <end position="117"/>
    </location>
</feature>
<dbReference type="CDD" id="cd03442">
    <property type="entry name" value="BFIT_BACH"/>
    <property type="match status" value="1"/>
</dbReference>
<dbReference type="Gene3D" id="3.10.129.10">
    <property type="entry name" value="Hotdog Thioesterase"/>
    <property type="match status" value="1"/>
</dbReference>
<dbReference type="EC" id="3.1.2.20" evidence="3"/>
<dbReference type="Pfam" id="PF03061">
    <property type="entry name" value="4HBT"/>
    <property type="match status" value="1"/>
</dbReference>
<dbReference type="PROSITE" id="PS51770">
    <property type="entry name" value="HOTDOG_ACOT"/>
    <property type="match status" value="1"/>
</dbReference>
<comment type="caution">
    <text evidence="3">The sequence shown here is derived from an EMBL/GenBank/DDBJ whole genome shotgun (WGS) entry which is preliminary data.</text>
</comment>
<gene>
    <name evidence="3" type="ORF">ACFOUR_04040</name>
</gene>
<reference evidence="3 4" key="1">
    <citation type="journal article" date="2019" name="Int. J. Syst. Evol. Microbiol.">
        <title>The Global Catalogue of Microorganisms (GCM) 10K type strain sequencing project: providing services to taxonomists for standard genome sequencing and annotation.</title>
        <authorList>
            <consortium name="The Broad Institute Genomics Platform"/>
            <consortium name="The Broad Institute Genome Sequencing Center for Infectious Disease"/>
            <person name="Wu L."/>
            <person name="Ma J."/>
        </authorList>
    </citation>
    <scope>NUCLEOTIDE SEQUENCE [LARGE SCALE GENOMIC DNA]</scope>
    <source>
        <strain evidence="3 4">IBRC-M 10256</strain>
    </source>
</reference>
<evidence type="ECO:0000313" key="4">
    <source>
        <dbReference type="Proteomes" id="UP001595846"/>
    </source>
</evidence>
<evidence type="ECO:0000313" key="3">
    <source>
        <dbReference type="EMBL" id="MFC3957545.1"/>
    </source>
</evidence>
<dbReference type="RefSeq" id="WP_256533774.1">
    <property type="nucleotide sequence ID" value="NZ_CP101824.1"/>
</dbReference>
<dbReference type="InterPro" id="IPR033120">
    <property type="entry name" value="HOTDOG_ACOT"/>
</dbReference>
<dbReference type="InterPro" id="IPR029069">
    <property type="entry name" value="HotDog_dom_sf"/>
</dbReference>
<dbReference type="PANTHER" id="PTHR11049">
    <property type="entry name" value="ACYL COENZYME A THIOESTER HYDROLASE"/>
    <property type="match status" value="1"/>
</dbReference>
<keyword evidence="4" id="KW-1185">Reference proteome</keyword>
<dbReference type="InterPro" id="IPR040170">
    <property type="entry name" value="Cytosol_ACT"/>
</dbReference>
<accession>A0ABD5NL69</accession>
<name>A0ABD5NL69_9EURY</name>